<name>A0ABM1ICC7_POLDO</name>
<dbReference type="SUPFAM" id="SSF158745">
    <property type="entry name" value="LanC-like"/>
    <property type="match status" value="1"/>
</dbReference>
<dbReference type="PANTHER" id="PTHR12736">
    <property type="entry name" value="LANC-LIKE PROTEIN"/>
    <property type="match status" value="1"/>
</dbReference>
<dbReference type="SMART" id="SM01260">
    <property type="entry name" value="LANC_like"/>
    <property type="match status" value="1"/>
</dbReference>
<gene>
    <name evidence="3" type="primary">LOC107067142</name>
</gene>
<dbReference type="GeneID" id="107067142"/>
<dbReference type="Pfam" id="PF05147">
    <property type="entry name" value="LANC_like"/>
    <property type="match status" value="1"/>
</dbReference>
<comment type="similarity">
    <text evidence="1">Belongs to the LanC-like protein family.</text>
</comment>
<dbReference type="PANTHER" id="PTHR12736:SF21">
    <property type="entry name" value="LANC-LIKE PROTEIN 2"/>
    <property type="match status" value="1"/>
</dbReference>
<sequence length="405" mass="46285">METSRNYKNPFLDYTNSSSTTVLNLEENTIADNFKVLLTKKTKKLLQKLEENKKTWTYNDDHSIYTGIAGIANMFKIYADTFNEPSYYSKAIELLQISIDKFKWGKEMTFLTGLSGPLALGAVLFHKHGCKDDYQNAISELISLSSQVVKEHDKVYNELLYGRAGYLYSLLYVNSNISPAPIESNIIKQVISCIIKSGNIYSKSRRYKTPLMYSWHNSEYLGGAHGLAGILYMLLQARDYLTEEQLNNEILPALYYLQDLQYPSGNFPSSVGSDTDKLIHWCHGAPGMTMLFCLAYEIYSDEKFLQTALQCGEVIWARGLLKKGYGICHGVSGNAYTFLHLFQQTKDLKHLYRACKFAEWCFDYGHNQNRIPDRPFSLFEGLAGVIYFLIDMQKPNMAKFPAYTL</sequence>
<dbReference type="RefSeq" id="XP_015177864.1">
    <property type="nucleotide sequence ID" value="XM_015322378.1"/>
</dbReference>
<evidence type="ECO:0000313" key="2">
    <source>
        <dbReference type="Proteomes" id="UP000694924"/>
    </source>
</evidence>
<proteinExistence type="inferred from homology"/>
<organism evidence="2 3">
    <name type="scientific">Polistes dominula</name>
    <name type="common">European paper wasp</name>
    <name type="synonym">Vespa dominula</name>
    <dbReference type="NCBI Taxonomy" id="743375"/>
    <lineage>
        <taxon>Eukaryota</taxon>
        <taxon>Metazoa</taxon>
        <taxon>Ecdysozoa</taxon>
        <taxon>Arthropoda</taxon>
        <taxon>Hexapoda</taxon>
        <taxon>Insecta</taxon>
        <taxon>Pterygota</taxon>
        <taxon>Neoptera</taxon>
        <taxon>Endopterygota</taxon>
        <taxon>Hymenoptera</taxon>
        <taxon>Apocrita</taxon>
        <taxon>Aculeata</taxon>
        <taxon>Vespoidea</taxon>
        <taxon>Vespidae</taxon>
        <taxon>Polistinae</taxon>
        <taxon>Polistini</taxon>
        <taxon>Polistes</taxon>
    </lineage>
</organism>
<reference evidence="3" key="1">
    <citation type="submission" date="2025-08" db="UniProtKB">
        <authorList>
            <consortium name="RefSeq"/>
        </authorList>
    </citation>
    <scope>IDENTIFICATION</scope>
    <source>
        <tissue evidence="3">Whole body</tissue>
    </source>
</reference>
<dbReference type="InterPro" id="IPR012341">
    <property type="entry name" value="6hp_glycosidase-like_sf"/>
</dbReference>
<dbReference type="Gene3D" id="1.50.10.10">
    <property type="match status" value="1"/>
</dbReference>
<evidence type="ECO:0000256" key="1">
    <source>
        <dbReference type="ARBA" id="ARBA00007179"/>
    </source>
</evidence>
<accession>A0ABM1ICC7</accession>
<protein>
    <submittedName>
        <fullName evidence="3">LanC-like protein 2</fullName>
    </submittedName>
</protein>
<dbReference type="InterPro" id="IPR020464">
    <property type="entry name" value="LanC-like_prot_euk"/>
</dbReference>
<dbReference type="CDD" id="cd04794">
    <property type="entry name" value="euk_LANCL"/>
    <property type="match status" value="1"/>
</dbReference>
<keyword evidence="2" id="KW-1185">Reference proteome</keyword>
<dbReference type="Proteomes" id="UP000694924">
    <property type="component" value="Unplaced"/>
</dbReference>
<dbReference type="PRINTS" id="PR01950">
    <property type="entry name" value="LANCSUPER"/>
</dbReference>
<dbReference type="PRINTS" id="PR01951">
    <property type="entry name" value="LANCEUKARYTE"/>
</dbReference>
<dbReference type="InterPro" id="IPR007822">
    <property type="entry name" value="LANC-like"/>
</dbReference>
<evidence type="ECO:0000313" key="3">
    <source>
        <dbReference type="RefSeq" id="XP_015177864.1"/>
    </source>
</evidence>